<keyword evidence="1" id="KW-0732">Signal</keyword>
<evidence type="ECO:0000256" key="1">
    <source>
        <dbReference type="SAM" id="SignalP"/>
    </source>
</evidence>
<keyword evidence="3" id="KW-1185">Reference proteome</keyword>
<dbReference type="EMBL" id="QLLL01000001">
    <property type="protein sequence ID" value="RAJ11105.1"/>
    <property type="molecule type" value="Genomic_DNA"/>
</dbReference>
<sequence length="278" mass="32233">MKKYCLLAALICLAFFSCKKSEILSYSVSKDNIYLKYKNTDSIVYSFAYNPTLERDTVWIPVIISGEKSKSPRSFTMSVVDKGTSAVRNLHFEPLKSEYIMPADSGTTMVPIILLNIDTALANKSVDLTVRVYGGKDFDSELPDDIRSKRIFFSNRLEQPLWWPAWPQLGRYSRTKHQLFLISSGTRDLVIPGSYPDAYMEIPRALYYIANVSYFLNYPFEWVAENTKTGYMLEKRNDNTGDYDFYNIASPTKRFHLKYFQSANKYVFMDEYGQQIIF</sequence>
<proteinExistence type="predicted"/>
<dbReference type="Proteomes" id="UP000249547">
    <property type="component" value="Unassembled WGS sequence"/>
</dbReference>
<dbReference type="Pfam" id="PF16132">
    <property type="entry name" value="DUF4843"/>
    <property type="match status" value="1"/>
</dbReference>
<accession>A0A327R4G4</accession>
<dbReference type="PROSITE" id="PS51257">
    <property type="entry name" value="PROKAR_LIPOPROTEIN"/>
    <property type="match status" value="1"/>
</dbReference>
<evidence type="ECO:0000313" key="3">
    <source>
        <dbReference type="Proteomes" id="UP000249547"/>
    </source>
</evidence>
<feature type="chain" id="PRO_5016267664" evidence="1">
    <location>
        <begin position="21"/>
        <end position="278"/>
    </location>
</feature>
<gene>
    <name evidence="2" type="ORF">LX64_00713</name>
</gene>
<name>A0A327R4G4_9BACT</name>
<dbReference type="AlphaFoldDB" id="A0A327R4G4"/>
<dbReference type="InterPro" id="IPR032299">
    <property type="entry name" value="DUF4843"/>
</dbReference>
<dbReference type="OrthoDB" id="1094829at2"/>
<protein>
    <submittedName>
        <fullName evidence="2">Uncharacterized protein DUF4843</fullName>
    </submittedName>
</protein>
<reference evidence="2 3" key="1">
    <citation type="submission" date="2018-06" db="EMBL/GenBank/DDBJ databases">
        <title>Genomic Encyclopedia of Archaeal and Bacterial Type Strains, Phase II (KMG-II): from individual species to whole genera.</title>
        <authorList>
            <person name="Goeker M."/>
        </authorList>
    </citation>
    <scope>NUCLEOTIDE SEQUENCE [LARGE SCALE GENOMIC DNA]</scope>
    <source>
        <strain evidence="2 3">DSM 23857</strain>
    </source>
</reference>
<comment type="caution">
    <text evidence="2">The sequence shown here is derived from an EMBL/GenBank/DDBJ whole genome shotgun (WGS) entry which is preliminary data.</text>
</comment>
<dbReference type="RefSeq" id="WP_158538513.1">
    <property type="nucleotide sequence ID" value="NZ_QLLL01000001.1"/>
</dbReference>
<feature type="signal peptide" evidence="1">
    <location>
        <begin position="1"/>
        <end position="20"/>
    </location>
</feature>
<evidence type="ECO:0000313" key="2">
    <source>
        <dbReference type="EMBL" id="RAJ11105.1"/>
    </source>
</evidence>
<organism evidence="2 3">
    <name type="scientific">Chitinophaga skermanii</name>
    <dbReference type="NCBI Taxonomy" id="331697"/>
    <lineage>
        <taxon>Bacteria</taxon>
        <taxon>Pseudomonadati</taxon>
        <taxon>Bacteroidota</taxon>
        <taxon>Chitinophagia</taxon>
        <taxon>Chitinophagales</taxon>
        <taxon>Chitinophagaceae</taxon>
        <taxon>Chitinophaga</taxon>
    </lineage>
</organism>